<organism evidence="1 2">
    <name type="scientific">Coemansia furcata</name>
    <dbReference type="NCBI Taxonomy" id="417177"/>
    <lineage>
        <taxon>Eukaryota</taxon>
        <taxon>Fungi</taxon>
        <taxon>Fungi incertae sedis</taxon>
        <taxon>Zoopagomycota</taxon>
        <taxon>Kickxellomycotina</taxon>
        <taxon>Kickxellomycetes</taxon>
        <taxon>Kickxellales</taxon>
        <taxon>Kickxellaceae</taxon>
        <taxon>Coemansia</taxon>
    </lineage>
</organism>
<sequence>MAPRVQSATRTKREPEVVVFDGGAVTRNPTDNKFAYKSFMSAKVSKINAKPPPPKNLKEQKEDEEGRQNDRQLAELLEGKTMIDKLHESQLTGKERHKSNTQKLAKLGMKIKHKEKMPTDMFFHSEKARAGRAAKAIQDVRDRGLLSTTVKRDIEMLHMGKTTEKKRERRPVDRGLMANTGRLKDGMLHISKKHIDRVNGSGAGSSSRVSKSKGKGKINNKNKGKNKGNDKGKGKGRR</sequence>
<protein>
    <submittedName>
        <fullName evidence="1">Uncharacterized protein</fullName>
    </submittedName>
</protein>
<accession>A0ACC1LNN8</accession>
<dbReference type="EMBL" id="JANBUP010000311">
    <property type="protein sequence ID" value="KAJ2812015.1"/>
    <property type="molecule type" value="Genomic_DNA"/>
</dbReference>
<gene>
    <name evidence="1" type="ORF">H4S07_001691</name>
</gene>
<evidence type="ECO:0000313" key="1">
    <source>
        <dbReference type="EMBL" id="KAJ2812015.1"/>
    </source>
</evidence>
<proteinExistence type="predicted"/>
<name>A0ACC1LNN8_9FUNG</name>
<keyword evidence="2" id="KW-1185">Reference proteome</keyword>
<reference evidence="1" key="1">
    <citation type="submission" date="2022-07" db="EMBL/GenBank/DDBJ databases">
        <title>Phylogenomic reconstructions and comparative analyses of Kickxellomycotina fungi.</title>
        <authorList>
            <person name="Reynolds N.K."/>
            <person name="Stajich J.E."/>
            <person name="Barry K."/>
            <person name="Grigoriev I.V."/>
            <person name="Crous P."/>
            <person name="Smith M.E."/>
        </authorList>
    </citation>
    <scope>NUCLEOTIDE SEQUENCE</scope>
    <source>
        <strain evidence="1">CBS 102833</strain>
    </source>
</reference>
<evidence type="ECO:0000313" key="2">
    <source>
        <dbReference type="Proteomes" id="UP001140096"/>
    </source>
</evidence>
<dbReference type="Proteomes" id="UP001140096">
    <property type="component" value="Unassembled WGS sequence"/>
</dbReference>
<comment type="caution">
    <text evidence="1">The sequence shown here is derived from an EMBL/GenBank/DDBJ whole genome shotgun (WGS) entry which is preliminary data.</text>
</comment>